<evidence type="ECO:0000313" key="3">
    <source>
        <dbReference type="Proteomes" id="UP001169027"/>
    </source>
</evidence>
<proteinExistence type="predicted"/>
<evidence type="ECO:0000313" key="2">
    <source>
        <dbReference type="EMBL" id="MDO1533811.1"/>
    </source>
</evidence>
<dbReference type="RefSeq" id="WP_301810792.1">
    <property type="nucleotide sequence ID" value="NZ_JAUJZH010000010.1"/>
</dbReference>
<accession>A0ABT8S8Q6</accession>
<keyword evidence="1" id="KW-0812">Transmembrane</keyword>
<sequence length="55" mass="6018">MPEFTLELASVVAVTFAAIMTVGFAWRERKWGPALMMVGIVGFLAIIAYGIVPKF</sequence>
<feature type="transmembrane region" description="Helical" evidence="1">
    <location>
        <begin position="6"/>
        <end position="26"/>
    </location>
</feature>
<reference evidence="2" key="1">
    <citation type="submission" date="2023-06" db="EMBL/GenBank/DDBJ databases">
        <authorList>
            <person name="Jiang Y."/>
            <person name="Liu Q."/>
        </authorList>
    </citation>
    <scope>NUCLEOTIDE SEQUENCE</scope>
    <source>
        <strain evidence="2">CGMCC 1.12090</strain>
    </source>
</reference>
<comment type="caution">
    <text evidence="2">The sequence shown here is derived from an EMBL/GenBank/DDBJ whole genome shotgun (WGS) entry which is preliminary data.</text>
</comment>
<feature type="transmembrane region" description="Helical" evidence="1">
    <location>
        <begin position="33"/>
        <end position="52"/>
    </location>
</feature>
<organism evidence="2 3">
    <name type="scientific">Variovorax ginsengisoli</name>
    <dbReference type="NCBI Taxonomy" id="363844"/>
    <lineage>
        <taxon>Bacteria</taxon>
        <taxon>Pseudomonadati</taxon>
        <taxon>Pseudomonadota</taxon>
        <taxon>Betaproteobacteria</taxon>
        <taxon>Burkholderiales</taxon>
        <taxon>Comamonadaceae</taxon>
        <taxon>Variovorax</taxon>
    </lineage>
</organism>
<keyword evidence="1" id="KW-1133">Transmembrane helix</keyword>
<dbReference type="EMBL" id="JAUKVY010000010">
    <property type="protein sequence ID" value="MDO1533811.1"/>
    <property type="molecule type" value="Genomic_DNA"/>
</dbReference>
<keyword evidence="3" id="KW-1185">Reference proteome</keyword>
<name>A0ABT8S8Q6_9BURK</name>
<gene>
    <name evidence="2" type="ORF">Q2T77_16080</name>
</gene>
<dbReference type="Proteomes" id="UP001169027">
    <property type="component" value="Unassembled WGS sequence"/>
</dbReference>
<evidence type="ECO:0000256" key="1">
    <source>
        <dbReference type="SAM" id="Phobius"/>
    </source>
</evidence>
<keyword evidence="1" id="KW-0472">Membrane</keyword>
<protein>
    <submittedName>
        <fullName evidence="2">Uncharacterized protein</fullName>
    </submittedName>
</protein>